<accession>A0A2K8PJI0</accession>
<dbReference type="Proteomes" id="UP000231791">
    <property type="component" value="Chromosome"/>
</dbReference>
<sequence>MAHAAPTMSRRQRPTSSVNVDHSSRNALIRALLLGLVYGVWAAQIQRQTGPVTVGNVFFGILCGVLFAAVMFALHEFGPRLMRELHATAYGVFAGVATGYLHSLTNSSILRSITVGLAVGAGVGLAAFYRYYTRED</sequence>
<proteinExistence type="predicted"/>
<dbReference type="EMBL" id="CP024985">
    <property type="protein sequence ID" value="ATZ25785.1"/>
    <property type="molecule type" value="Genomic_DNA"/>
</dbReference>
<dbReference type="GeneID" id="49384997"/>
<gene>
    <name evidence="1" type="ORF">SLAV_19805</name>
</gene>
<name>A0A2K8PJI0_STRLA</name>
<keyword evidence="2" id="KW-1185">Reference proteome</keyword>
<reference evidence="1 2" key="1">
    <citation type="submission" date="2017-11" db="EMBL/GenBank/DDBJ databases">
        <title>Complete genome sequence of Streptomyces lavendulae subsp. lavendulae CCM 3239 (formerly 'Streptomyces aureofaciens CCM 3239'), the producer of the angucycline-type antibiotic auricin.</title>
        <authorList>
            <person name="Busche T."/>
            <person name="Novakova R."/>
            <person name="Al'Dilaimi A."/>
            <person name="Homerova D."/>
            <person name="Feckova L."/>
            <person name="Rezuchova B."/>
            <person name="Mingyar E."/>
            <person name="Csolleiova D."/>
            <person name="Bekeova C."/>
            <person name="Winkler A."/>
            <person name="Sevcikova B."/>
            <person name="Kalinowski J."/>
            <person name="Kormanec J."/>
            <person name="Ruckert C."/>
        </authorList>
    </citation>
    <scope>NUCLEOTIDE SEQUENCE [LARGE SCALE GENOMIC DNA]</scope>
    <source>
        <strain evidence="1 2">CCM 3239</strain>
    </source>
</reference>
<organism evidence="1 2">
    <name type="scientific">Streptomyces lavendulae subsp. lavendulae</name>
    <dbReference type="NCBI Taxonomy" id="58340"/>
    <lineage>
        <taxon>Bacteria</taxon>
        <taxon>Bacillati</taxon>
        <taxon>Actinomycetota</taxon>
        <taxon>Actinomycetes</taxon>
        <taxon>Kitasatosporales</taxon>
        <taxon>Streptomycetaceae</taxon>
        <taxon>Streptomyces</taxon>
    </lineage>
</organism>
<evidence type="ECO:0000313" key="2">
    <source>
        <dbReference type="Proteomes" id="UP000231791"/>
    </source>
</evidence>
<dbReference type="AlphaFoldDB" id="A0A2K8PJI0"/>
<protein>
    <submittedName>
        <fullName evidence="1">Uncharacterized protein</fullName>
    </submittedName>
</protein>
<dbReference type="RefSeq" id="WP_030224964.1">
    <property type="nucleotide sequence ID" value="NZ_CP024985.1"/>
</dbReference>
<evidence type="ECO:0000313" key="1">
    <source>
        <dbReference type="EMBL" id="ATZ25785.1"/>
    </source>
</evidence>
<dbReference type="KEGG" id="slx:SLAV_19805"/>
<dbReference type="OrthoDB" id="4233344at2"/>